<dbReference type="AlphaFoldDB" id="A0A367QTI7"/>
<dbReference type="PANTHER" id="PTHR38083:SF1">
    <property type="entry name" value="CALCIUM-DEPENDENT CELL ADHESION MOLECULE 1-RELATED"/>
    <property type="match status" value="1"/>
</dbReference>
<dbReference type="PANTHER" id="PTHR38083">
    <property type="entry name" value="CALCIUM-DEPENDENT CELL ADHESION MOLECULE 1-RELATED"/>
    <property type="match status" value="1"/>
</dbReference>
<dbReference type="GO" id="GO:0016020">
    <property type="term" value="C:membrane"/>
    <property type="evidence" value="ECO:0007669"/>
    <property type="project" value="InterPro"/>
</dbReference>
<dbReference type="Pfam" id="PF14564">
    <property type="entry name" value="Membrane_bind"/>
    <property type="match status" value="1"/>
</dbReference>
<dbReference type="Gene3D" id="2.60.40.1720">
    <property type="entry name" value="Calcium-dependent cell adhesion molecule-1"/>
    <property type="match status" value="1"/>
</dbReference>
<dbReference type="InterPro" id="IPR011024">
    <property type="entry name" value="G_crystallin-like"/>
</dbReference>
<evidence type="ECO:0000259" key="1">
    <source>
        <dbReference type="Pfam" id="PF08964"/>
    </source>
</evidence>
<dbReference type="Pfam" id="PF08964">
    <property type="entry name" value="Crystall_3"/>
    <property type="match status" value="1"/>
</dbReference>
<dbReference type="GO" id="GO:0098609">
    <property type="term" value="P:cell-cell adhesion"/>
    <property type="evidence" value="ECO:0007669"/>
    <property type="project" value="InterPro"/>
</dbReference>
<dbReference type="Proteomes" id="UP000252107">
    <property type="component" value="Unassembled WGS sequence"/>
</dbReference>
<dbReference type="InterPro" id="IPR038423">
    <property type="entry name" value="CAD_C_sf"/>
</dbReference>
<evidence type="ECO:0000313" key="4">
    <source>
        <dbReference type="Proteomes" id="UP000252107"/>
    </source>
</evidence>
<reference evidence="3" key="1">
    <citation type="submission" date="2016-04" db="EMBL/GenBank/DDBJ databases">
        <authorList>
            <person name="Tabuchi Yagui T.R."/>
        </authorList>
    </citation>
    <scope>NUCLEOTIDE SEQUENCE [LARGE SCALE GENOMIC DNA]</scope>
    <source>
        <strain evidence="3">NIES-26</strain>
    </source>
</reference>
<protein>
    <submittedName>
        <fullName evidence="3">Uncharacterized protein</fullName>
    </submittedName>
</protein>
<proteinExistence type="predicted"/>
<dbReference type="InterPro" id="IPR052885">
    <property type="entry name" value="Dictyostelium_CAD"/>
</dbReference>
<accession>A0A367QTI7</accession>
<sequence length="209" mass="23529">MSNSGAIFFEQKNYQGVSHSYEIDQEYAAPCDDGNSELNDKFLSVKIGELVKVLAWQHCDGTGVYREWETDNPDLSDIKGLSKFQVVNTTNSVVAFRLIDRSGAGKALSLKCQTDQVGESTDRTNDGNDEYRIIGTLPTDKPNFPPLTTGVYLRLEEPNYDYLSTGTVYIKWNNNTHEAELTYQNETQPPGFKFEQTAPGKFDFIWLGN</sequence>
<dbReference type="Gene3D" id="2.60.20.10">
    <property type="entry name" value="Crystallins"/>
    <property type="match status" value="1"/>
</dbReference>
<evidence type="ECO:0000313" key="3">
    <source>
        <dbReference type="EMBL" id="RCJ27527.1"/>
    </source>
</evidence>
<keyword evidence="4" id="KW-1185">Reference proteome</keyword>
<dbReference type="InterPro" id="IPR029283">
    <property type="entry name" value="Membrane-bd"/>
</dbReference>
<feature type="domain" description="Calcium-dependent cell adhesion molecule N-terminal" evidence="1">
    <location>
        <begin position="4"/>
        <end position="87"/>
    </location>
</feature>
<dbReference type="InterPro" id="IPR015059">
    <property type="entry name" value="Ca_cell_adhesion_N_dom"/>
</dbReference>
<feature type="domain" description="Calcium-dependent cell adhesion molecule 1 membrane-binding" evidence="2">
    <location>
        <begin position="94"/>
        <end position="204"/>
    </location>
</feature>
<name>A0A367QTI7_9NOSO</name>
<dbReference type="EMBL" id="LXQD01000304">
    <property type="protein sequence ID" value="RCJ27527.1"/>
    <property type="molecule type" value="Genomic_DNA"/>
</dbReference>
<comment type="caution">
    <text evidence="3">The sequence shown here is derived from an EMBL/GenBank/DDBJ whole genome shotgun (WGS) entry which is preliminary data.</text>
</comment>
<evidence type="ECO:0000259" key="2">
    <source>
        <dbReference type="Pfam" id="PF14564"/>
    </source>
</evidence>
<gene>
    <name evidence="3" type="ORF">A6770_25635</name>
</gene>
<organism evidence="3 4">
    <name type="scientific">Nostoc minutum NIES-26</name>
    <dbReference type="NCBI Taxonomy" id="1844469"/>
    <lineage>
        <taxon>Bacteria</taxon>
        <taxon>Bacillati</taxon>
        <taxon>Cyanobacteriota</taxon>
        <taxon>Cyanophyceae</taxon>
        <taxon>Nostocales</taxon>
        <taxon>Nostocaceae</taxon>
        <taxon>Nostoc</taxon>
    </lineage>
</organism>
<dbReference type="SUPFAM" id="SSF49695">
    <property type="entry name" value="gamma-Crystallin-like"/>
    <property type="match status" value="1"/>
</dbReference>